<reference evidence="1 2" key="1">
    <citation type="journal article" date="2022" name="Hortic Res">
        <title>A haplotype resolved chromosomal level avocado genome allows analysis of novel avocado genes.</title>
        <authorList>
            <person name="Nath O."/>
            <person name="Fletcher S.J."/>
            <person name="Hayward A."/>
            <person name="Shaw L.M."/>
            <person name="Masouleh A.K."/>
            <person name="Furtado A."/>
            <person name="Henry R.J."/>
            <person name="Mitter N."/>
        </authorList>
    </citation>
    <scope>NUCLEOTIDE SEQUENCE [LARGE SCALE GENOMIC DNA]</scope>
    <source>
        <strain evidence="2">cv. Hass</strain>
    </source>
</reference>
<organism evidence="1 2">
    <name type="scientific">Persea americana</name>
    <name type="common">Avocado</name>
    <dbReference type="NCBI Taxonomy" id="3435"/>
    <lineage>
        <taxon>Eukaryota</taxon>
        <taxon>Viridiplantae</taxon>
        <taxon>Streptophyta</taxon>
        <taxon>Embryophyta</taxon>
        <taxon>Tracheophyta</taxon>
        <taxon>Spermatophyta</taxon>
        <taxon>Magnoliopsida</taxon>
        <taxon>Magnoliidae</taxon>
        <taxon>Laurales</taxon>
        <taxon>Lauraceae</taxon>
        <taxon>Persea</taxon>
    </lineage>
</organism>
<protein>
    <submittedName>
        <fullName evidence="1">Uncharacterized protein</fullName>
    </submittedName>
</protein>
<comment type="caution">
    <text evidence="1">The sequence shown here is derived from an EMBL/GenBank/DDBJ whole genome shotgun (WGS) entry which is preliminary data.</text>
</comment>
<evidence type="ECO:0000313" key="1">
    <source>
        <dbReference type="EMBL" id="KAJ8627912.1"/>
    </source>
</evidence>
<evidence type="ECO:0000313" key="2">
    <source>
        <dbReference type="Proteomes" id="UP001234297"/>
    </source>
</evidence>
<accession>A0ACC2L337</accession>
<dbReference type="Proteomes" id="UP001234297">
    <property type="component" value="Chromosome 6"/>
</dbReference>
<keyword evidence="2" id="KW-1185">Reference proteome</keyword>
<proteinExistence type="predicted"/>
<sequence length="437" mass="47602">MQSASSTTREFTFGGRKGGRPPVAVAKSLSFFIIKSTAPTSLQLSFSIAIVFGVHPVSAPPASTHRSWPPLQDLARLSLLHHSSALDFLHQRRRVQLAASLKDCPAPNITHLAVSLCSLFSQTALSTFPCKNLKLSKMPKGSKTYVKPGWVAKQAKLTEYEKVRSKNIMEIDERCRALGVKHIANTVFGLGQTSRRKNGEGKRTLSEDDDNEEYRPPQGDFGLVSSDENTGDDGDDETSGYPANMVTHMIREKRSRHACAVAAALAQATPAHPPVTRSSHAENTPEGAGQATPAQPRVTQSSHVDSMPEVATIARARSLTQIGSSSGHPDQEKSKKARVSRSKMPWNHTSGSRSFLARSSMICGEEYVSCRREERDEIEVDDISEADPMIAMLNDIACGLETEYTSCETEGAGGSNPRFGADEEALRYFEILDDAQT</sequence>
<name>A0ACC2L337_PERAE</name>
<gene>
    <name evidence="1" type="ORF">MRB53_021219</name>
</gene>
<dbReference type="EMBL" id="CM056814">
    <property type="protein sequence ID" value="KAJ8627912.1"/>
    <property type="molecule type" value="Genomic_DNA"/>
</dbReference>